<name>A0A1X7U504_AMPQE</name>
<dbReference type="OrthoDB" id="6131042at2759"/>
<feature type="region of interest" description="Disordered" evidence="1">
    <location>
        <begin position="1"/>
        <end position="38"/>
    </location>
</feature>
<evidence type="ECO:0000313" key="2">
    <source>
        <dbReference type="EnsemblMetazoa" id="Aqu2.1.22609_001"/>
    </source>
</evidence>
<sequence>MLETKRAKLQAAQTHAETDHHQPLPHADETPSAKPPQQEIRSNHLTFLTQFDAFSNSLCSTVISDKSHDSTEAINPDTSFPIQYREIKFPKGNHQQNLSPYFTINVATVENYIESTKVKVDQKLSKTPKFPKNKNILIKDMKAMKTLKNPKLTIQPADKNLGVVILNSKDYVNQCLLHLASHAYVRTEVFPEKEIRKAIQDTVIKFKAQLAPHARSYKYLQPTQVHQIPKLYGLPKIHKLLNSECIPPVRPIVSHSSSLLSNTAHLIDHALQPLVQSYEDFLKNSTQLVTEPESITIPDNTLLITLDVCNLYPSIPPKECLEIIKKCAATQTS</sequence>
<protein>
    <recommendedName>
        <fullName evidence="3">Reverse transcriptase domain-containing protein</fullName>
    </recommendedName>
</protein>
<dbReference type="PANTHER" id="PTHR21301">
    <property type="entry name" value="REVERSE TRANSCRIPTASE"/>
    <property type="match status" value="1"/>
</dbReference>
<reference evidence="2" key="1">
    <citation type="submission" date="2017-05" db="UniProtKB">
        <authorList>
            <consortium name="EnsemblMetazoa"/>
        </authorList>
    </citation>
    <scope>IDENTIFICATION</scope>
</reference>
<dbReference type="EnsemblMetazoa" id="Aqu2.1.22609_001">
    <property type="protein sequence ID" value="Aqu2.1.22609_001"/>
    <property type="gene ID" value="Aqu2.1.22609"/>
</dbReference>
<dbReference type="AlphaFoldDB" id="A0A1X7U504"/>
<accession>A0A1X7U504</accession>
<organism evidence="2">
    <name type="scientific">Amphimedon queenslandica</name>
    <name type="common">Sponge</name>
    <dbReference type="NCBI Taxonomy" id="400682"/>
    <lineage>
        <taxon>Eukaryota</taxon>
        <taxon>Metazoa</taxon>
        <taxon>Porifera</taxon>
        <taxon>Demospongiae</taxon>
        <taxon>Heteroscleromorpha</taxon>
        <taxon>Haplosclerida</taxon>
        <taxon>Niphatidae</taxon>
        <taxon>Amphimedon</taxon>
    </lineage>
</organism>
<dbReference type="InParanoid" id="A0A1X7U504"/>
<evidence type="ECO:0008006" key="3">
    <source>
        <dbReference type="Google" id="ProtNLM"/>
    </source>
</evidence>
<evidence type="ECO:0000256" key="1">
    <source>
        <dbReference type="SAM" id="MobiDB-lite"/>
    </source>
</evidence>
<dbReference type="OMA" id="HAYVRTE"/>
<proteinExistence type="predicted"/>
<dbReference type="PANTHER" id="PTHR21301:SF10">
    <property type="entry name" value="REVERSE TRANSCRIPTASE DOMAIN-CONTAINING PROTEIN"/>
    <property type="match status" value="1"/>
</dbReference>
<feature type="compositionally biased region" description="Basic and acidic residues" evidence="1">
    <location>
        <begin position="16"/>
        <end position="31"/>
    </location>
</feature>